<dbReference type="GO" id="GO:0005634">
    <property type="term" value="C:nucleus"/>
    <property type="evidence" value="ECO:0007669"/>
    <property type="project" value="UniProtKB-SubCell"/>
</dbReference>
<evidence type="ECO:0000256" key="14">
    <source>
        <dbReference type="SAM" id="Coils"/>
    </source>
</evidence>
<proteinExistence type="inferred from homology"/>
<accession>A0A8C1TF84</accession>
<evidence type="ECO:0000256" key="1">
    <source>
        <dbReference type="ARBA" id="ARBA00004123"/>
    </source>
</evidence>
<dbReference type="Ensembl" id="ENSCCRT00015022024.1">
    <property type="protein sequence ID" value="ENSCCRP00015021255.1"/>
    <property type="gene ID" value="ENSCCRG00015008291.1"/>
</dbReference>
<keyword evidence="4" id="KW-0158">Chromosome</keyword>
<dbReference type="InterPro" id="IPR024704">
    <property type="entry name" value="SMC"/>
</dbReference>
<feature type="coiled-coil region" evidence="14">
    <location>
        <begin position="955"/>
        <end position="1025"/>
    </location>
</feature>
<dbReference type="InterPro" id="IPR036277">
    <property type="entry name" value="SMC_hinge_sf"/>
</dbReference>
<evidence type="ECO:0000256" key="11">
    <source>
        <dbReference type="ARBA" id="ARBA00023242"/>
    </source>
</evidence>
<dbReference type="AlphaFoldDB" id="A0A8C1TF84"/>
<reference evidence="16" key="1">
    <citation type="submission" date="2025-08" db="UniProtKB">
        <authorList>
            <consortium name="Ensembl"/>
        </authorList>
    </citation>
    <scope>IDENTIFICATION</scope>
</reference>
<dbReference type="FunFam" id="3.40.50.300:FF:000385">
    <property type="entry name" value="Structural maintenance of chromosomes 2"/>
    <property type="match status" value="1"/>
</dbReference>
<keyword evidence="11 13" id="KW-0539">Nucleus</keyword>
<dbReference type="SUPFAM" id="SSF75553">
    <property type="entry name" value="Smc hinge domain"/>
    <property type="match status" value="1"/>
</dbReference>
<dbReference type="Proteomes" id="UP000694700">
    <property type="component" value="Unplaced"/>
</dbReference>
<feature type="coiled-coil region" evidence="14">
    <location>
        <begin position="674"/>
        <end position="923"/>
    </location>
</feature>
<protein>
    <recommendedName>
        <fullName evidence="13">Structural maintenance of chromosomes protein</fullName>
    </recommendedName>
</protein>
<evidence type="ECO:0000256" key="5">
    <source>
        <dbReference type="ARBA" id="ARBA00022618"/>
    </source>
</evidence>
<dbReference type="PIRSF" id="PIRSF005719">
    <property type="entry name" value="SMC"/>
    <property type="match status" value="1"/>
</dbReference>
<dbReference type="Pfam" id="PF06470">
    <property type="entry name" value="SMC_hinge"/>
    <property type="match status" value="1"/>
</dbReference>
<evidence type="ECO:0000259" key="15">
    <source>
        <dbReference type="SMART" id="SM00968"/>
    </source>
</evidence>
<dbReference type="SUPFAM" id="SSF57997">
    <property type="entry name" value="Tropomyosin"/>
    <property type="match status" value="1"/>
</dbReference>
<dbReference type="InterPro" id="IPR027417">
    <property type="entry name" value="P-loop_NTPase"/>
</dbReference>
<feature type="domain" description="SMC hinge" evidence="15">
    <location>
        <begin position="513"/>
        <end position="633"/>
    </location>
</feature>
<evidence type="ECO:0000256" key="3">
    <source>
        <dbReference type="ARBA" id="ARBA00005231"/>
    </source>
</evidence>
<dbReference type="GO" id="GO:0016887">
    <property type="term" value="F:ATP hydrolysis activity"/>
    <property type="evidence" value="ECO:0007669"/>
    <property type="project" value="InterPro"/>
</dbReference>
<evidence type="ECO:0000256" key="7">
    <source>
        <dbReference type="ARBA" id="ARBA00022776"/>
    </source>
</evidence>
<evidence type="ECO:0000256" key="8">
    <source>
        <dbReference type="ARBA" id="ARBA00022840"/>
    </source>
</evidence>
<dbReference type="GO" id="GO:0005694">
    <property type="term" value="C:chromosome"/>
    <property type="evidence" value="ECO:0007669"/>
    <property type="project" value="UniProtKB-SubCell"/>
</dbReference>
<dbReference type="FunFam" id="1.20.1060.20:FF:000005">
    <property type="entry name" value="Structural maintenance of chromosomes 2"/>
    <property type="match status" value="1"/>
</dbReference>
<keyword evidence="5" id="KW-0132">Cell division</keyword>
<comment type="subcellular location">
    <subcellularLocation>
        <location evidence="2">Chromosome</location>
    </subcellularLocation>
    <subcellularLocation>
        <location evidence="1 13">Nucleus</location>
    </subcellularLocation>
</comment>
<keyword evidence="6" id="KW-0547">Nucleotide-binding</keyword>
<dbReference type="Pfam" id="PF02463">
    <property type="entry name" value="SMC_N"/>
    <property type="match status" value="1"/>
</dbReference>
<evidence type="ECO:0000256" key="10">
    <source>
        <dbReference type="ARBA" id="ARBA00023067"/>
    </source>
</evidence>
<dbReference type="InterPro" id="IPR003395">
    <property type="entry name" value="RecF/RecN/SMC_N"/>
</dbReference>
<feature type="coiled-coil region" evidence="14">
    <location>
        <begin position="315"/>
        <end position="374"/>
    </location>
</feature>
<dbReference type="GO" id="GO:0051301">
    <property type="term" value="P:cell division"/>
    <property type="evidence" value="ECO:0007669"/>
    <property type="project" value="UniProtKB-KW"/>
</dbReference>
<evidence type="ECO:0000313" key="16">
    <source>
        <dbReference type="Ensembl" id="ENSCCRP00015021255.1"/>
    </source>
</evidence>
<dbReference type="GO" id="GO:0030261">
    <property type="term" value="P:chromosome condensation"/>
    <property type="evidence" value="ECO:0007669"/>
    <property type="project" value="UniProtKB-KW"/>
</dbReference>
<dbReference type="Gene3D" id="3.30.70.1620">
    <property type="match status" value="1"/>
</dbReference>
<evidence type="ECO:0000256" key="12">
    <source>
        <dbReference type="ARBA" id="ARBA00023306"/>
    </source>
</evidence>
<keyword evidence="7" id="KW-0498">Mitosis</keyword>
<evidence type="ECO:0000256" key="13">
    <source>
        <dbReference type="PIRNR" id="PIRNR005719"/>
    </source>
</evidence>
<evidence type="ECO:0000256" key="4">
    <source>
        <dbReference type="ARBA" id="ARBA00022454"/>
    </source>
</evidence>
<dbReference type="FunFam" id="3.30.70.1620:FF:000005">
    <property type="entry name" value="Structural maintenance of chromosomes 2"/>
    <property type="match status" value="1"/>
</dbReference>
<evidence type="ECO:0000256" key="9">
    <source>
        <dbReference type="ARBA" id="ARBA00023054"/>
    </source>
</evidence>
<dbReference type="PANTHER" id="PTHR43977">
    <property type="entry name" value="STRUCTURAL MAINTENANCE OF CHROMOSOMES PROTEIN 3"/>
    <property type="match status" value="1"/>
</dbReference>
<dbReference type="CDD" id="cd03273">
    <property type="entry name" value="ABC_SMC2_euk"/>
    <property type="match status" value="1"/>
</dbReference>
<keyword evidence="9 14" id="KW-0175">Coiled coil</keyword>
<organism evidence="16 17">
    <name type="scientific">Cyprinus carpio</name>
    <name type="common">Common carp</name>
    <dbReference type="NCBI Taxonomy" id="7962"/>
    <lineage>
        <taxon>Eukaryota</taxon>
        <taxon>Metazoa</taxon>
        <taxon>Chordata</taxon>
        <taxon>Craniata</taxon>
        <taxon>Vertebrata</taxon>
        <taxon>Euteleostomi</taxon>
        <taxon>Actinopterygii</taxon>
        <taxon>Neopterygii</taxon>
        <taxon>Teleostei</taxon>
        <taxon>Ostariophysi</taxon>
        <taxon>Cypriniformes</taxon>
        <taxon>Cyprinidae</taxon>
        <taxon>Cyprininae</taxon>
        <taxon>Cyprinus</taxon>
    </lineage>
</organism>
<keyword evidence="10" id="KW-0226">DNA condensation</keyword>
<dbReference type="SMART" id="SM00968">
    <property type="entry name" value="SMC_hinge"/>
    <property type="match status" value="1"/>
</dbReference>
<dbReference type="Gene3D" id="3.40.50.300">
    <property type="entry name" value="P-loop containing nucleotide triphosphate hydrolases"/>
    <property type="match status" value="2"/>
</dbReference>
<feature type="coiled-coil region" evidence="14">
    <location>
        <begin position="400"/>
        <end position="434"/>
    </location>
</feature>
<comment type="similarity">
    <text evidence="3">Belongs to the SMC family. SMC2 subfamily.</text>
</comment>
<dbReference type="Gene3D" id="1.20.1060.20">
    <property type="match status" value="1"/>
</dbReference>
<evidence type="ECO:0000256" key="2">
    <source>
        <dbReference type="ARBA" id="ARBA00004286"/>
    </source>
</evidence>
<dbReference type="SUPFAM" id="SSF52540">
    <property type="entry name" value="P-loop containing nucleoside triphosphate hydrolases"/>
    <property type="match status" value="1"/>
</dbReference>
<dbReference type="InterPro" id="IPR010935">
    <property type="entry name" value="SMC_hinge"/>
</dbReference>
<dbReference type="InterPro" id="IPR027120">
    <property type="entry name" value="Smc2_ABC"/>
</dbReference>
<dbReference type="GO" id="GO:0005524">
    <property type="term" value="F:ATP binding"/>
    <property type="evidence" value="ECO:0007669"/>
    <property type="project" value="UniProtKB-KW"/>
</dbReference>
<evidence type="ECO:0000313" key="17">
    <source>
        <dbReference type="Proteomes" id="UP000694700"/>
    </source>
</evidence>
<keyword evidence="12" id="KW-0131">Cell cycle</keyword>
<sequence>MYIKSIVLEGFKSYAERTEINGFDPFFNAITGLNGSGKSNILDSICFLLGISNLSQVRATNLQDLVYKNGLAGITKATVSITFDNSNKKQSPLGFETHDEITVTRQVVIGGRNKYLINGVNANNLRVQDLFCSVGLNVNNPHFLIMQFKMMNICFHSQILAMIEEAAGTRMYECKKIGAQKTIEKKDAKLKEIQTILEEEITPAMEKLKEERASYLEYQKLMREIEHLSRLYVAYLFVCAEETKLKSTEDLQEMQSSVAQLQENMRQNEAKVKELSAEIQELEHRRDKEVGGVLKTLEETLSEAQRVDTKAQSALDLKKQNLKDETKKRKELVKNMEEDKKMMSAKEVEVVKAMDRLKAVQEEGQKDAEALEAAQQHFKAVSAGLSANEDGAEATLSGQMMTCKNDMSKAETEAKQAQMKLKHAQQELKTKQAQVKKMDSGYKKDQDTFEAVNKCAECILNAIIVFLDARLLEQKRQCSRDVNQLRETYESLMSQFPNLRFEYTNPEKNWDRSKVKGLVANLFTVTDVSNATALEVVAGGRLYNVVVDNEVTGKKLLEKGELKRRYTIIPLNKISARTLNNNVVRTAKNLVGPDNVHTALSLVGYESELRKAMEYVFGTTLVCDSLDNAKKVAFDKSVSTKTVTLGGDVFDPQGTLTGGARAQTASVLSKLAEVKDLQDSLRTKEAELTAVESELGSLKGTVEKYRQLKQQLDLKTEEARILETKLQQSSFHKQQEELENLGKTIEDCEETLKKTKEVQKKAEEKYKVLENKMKNAEAEREKELKAAQQKLNQAKSKADAYNKRLKEKQQEADAVALELEELKREQTGYEQQIQAVDEALKAIQEQIDTMTTEVLASKEAVRVAQEQLSQQKEVILGQEREIKGKTGEAKRLREQNNDAQLKIKELEHNISKHKKDSADATAKVARMLAENEWISSEKHLFGQPNTAYDFKTNNPKEAGQRLKRLEETKDKLERNVNRRAMNMLSEAEERYNDLKKKKRIVENDKAKILETIEELDQKKNEALNVAWQKVNTDFGSIFSTLLPGANARLAPPEGCGVLDGLEFKVALGNTWKENLTELSGGQRSLVALSLILAMLLFKPAPIYILDEVDAALDLSHTQNIGQMLRTHFTHSQFVVVSLKDGMFTNANVLFKTKFVDGISTVTRTAQTHEGKVWAQRTKEKAKDKRQRQILAS</sequence>
<feature type="coiled-coil region" evidence="14">
    <location>
        <begin position="244"/>
        <end position="285"/>
    </location>
</feature>
<name>A0A8C1TF84_CYPCA</name>
<evidence type="ECO:0000256" key="6">
    <source>
        <dbReference type="ARBA" id="ARBA00022741"/>
    </source>
</evidence>
<keyword evidence="8" id="KW-0067">ATP-binding</keyword>